<dbReference type="SUPFAM" id="SSF51197">
    <property type="entry name" value="Clavaminate synthase-like"/>
    <property type="match status" value="1"/>
</dbReference>
<dbReference type="EMBL" id="KI925455">
    <property type="protein sequence ID" value="ETW86064.1"/>
    <property type="molecule type" value="Genomic_DNA"/>
</dbReference>
<dbReference type="InParanoid" id="W4KK34"/>
<dbReference type="HOGENOM" id="CLU_085462_0_0_1"/>
<dbReference type="PROSITE" id="PS51184">
    <property type="entry name" value="JMJC"/>
    <property type="match status" value="1"/>
</dbReference>
<dbReference type="eggNOG" id="ENOG502QW48">
    <property type="taxonomic scope" value="Eukaryota"/>
</dbReference>
<dbReference type="Gene3D" id="2.60.120.650">
    <property type="entry name" value="Cupin"/>
    <property type="match status" value="1"/>
</dbReference>
<evidence type="ECO:0000313" key="3">
    <source>
        <dbReference type="Proteomes" id="UP000030671"/>
    </source>
</evidence>
<dbReference type="Proteomes" id="UP000030671">
    <property type="component" value="Unassembled WGS sequence"/>
</dbReference>
<reference evidence="2 3" key="1">
    <citation type="journal article" date="2012" name="New Phytol.">
        <title>Insight into trade-off between wood decay and parasitism from the genome of a fungal forest pathogen.</title>
        <authorList>
            <person name="Olson A."/>
            <person name="Aerts A."/>
            <person name="Asiegbu F."/>
            <person name="Belbahri L."/>
            <person name="Bouzid O."/>
            <person name="Broberg A."/>
            <person name="Canback B."/>
            <person name="Coutinho P.M."/>
            <person name="Cullen D."/>
            <person name="Dalman K."/>
            <person name="Deflorio G."/>
            <person name="van Diepen L.T."/>
            <person name="Dunand C."/>
            <person name="Duplessis S."/>
            <person name="Durling M."/>
            <person name="Gonthier P."/>
            <person name="Grimwood J."/>
            <person name="Fossdal C.G."/>
            <person name="Hansson D."/>
            <person name="Henrissat B."/>
            <person name="Hietala A."/>
            <person name="Himmelstrand K."/>
            <person name="Hoffmeister D."/>
            <person name="Hogberg N."/>
            <person name="James T.Y."/>
            <person name="Karlsson M."/>
            <person name="Kohler A."/>
            <person name="Kues U."/>
            <person name="Lee Y.H."/>
            <person name="Lin Y.C."/>
            <person name="Lind M."/>
            <person name="Lindquist E."/>
            <person name="Lombard V."/>
            <person name="Lucas S."/>
            <person name="Lunden K."/>
            <person name="Morin E."/>
            <person name="Murat C."/>
            <person name="Park J."/>
            <person name="Raffaello T."/>
            <person name="Rouze P."/>
            <person name="Salamov A."/>
            <person name="Schmutz J."/>
            <person name="Solheim H."/>
            <person name="Stahlberg J."/>
            <person name="Velez H."/>
            <person name="de Vries R.P."/>
            <person name="Wiebenga A."/>
            <person name="Woodward S."/>
            <person name="Yakovlev I."/>
            <person name="Garbelotto M."/>
            <person name="Martin F."/>
            <person name="Grigoriev I.V."/>
            <person name="Stenlid J."/>
        </authorList>
    </citation>
    <scope>NUCLEOTIDE SEQUENCE [LARGE SCALE GENOMIC DNA]</scope>
    <source>
        <strain evidence="2 3">TC 32-1</strain>
    </source>
</reference>
<evidence type="ECO:0000313" key="2">
    <source>
        <dbReference type="EMBL" id="ETW86064.1"/>
    </source>
</evidence>
<protein>
    <recommendedName>
        <fullName evidence="1">JmjC domain-containing protein</fullName>
    </recommendedName>
</protein>
<dbReference type="RefSeq" id="XP_009542846.1">
    <property type="nucleotide sequence ID" value="XM_009544551.1"/>
</dbReference>
<keyword evidence="3" id="KW-1185">Reference proteome</keyword>
<proteinExistence type="predicted"/>
<evidence type="ECO:0000259" key="1">
    <source>
        <dbReference type="PROSITE" id="PS51184"/>
    </source>
</evidence>
<dbReference type="InterPro" id="IPR003347">
    <property type="entry name" value="JmjC_dom"/>
</dbReference>
<accession>W4KK34</accession>
<organism evidence="2 3">
    <name type="scientific">Heterobasidion irregulare (strain TC 32-1)</name>
    <dbReference type="NCBI Taxonomy" id="747525"/>
    <lineage>
        <taxon>Eukaryota</taxon>
        <taxon>Fungi</taxon>
        <taxon>Dikarya</taxon>
        <taxon>Basidiomycota</taxon>
        <taxon>Agaricomycotina</taxon>
        <taxon>Agaricomycetes</taxon>
        <taxon>Russulales</taxon>
        <taxon>Bondarzewiaceae</taxon>
        <taxon>Heterobasidion</taxon>
        <taxon>Heterobasidion annosum species complex</taxon>
    </lineage>
</organism>
<dbReference type="Pfam" id="PF02373">
    <property type="entry name" value="JmjC"/>
    <property type="match status" value="1"/>
</dbReference>
<feature type="domain" description="JmjC" evidence="1">
    <location>
        <begin position="33"/>
        <end position="199"/>
    </location>
</feature>
<sequence length="263" mass="29677">MVSCRIASFTPTQYPYLSETQRLYAKDVECPVEWKDWIDKGGVIPSSCCPYSSKDILQHMPASARVETLMCYLGIGDTYTPCHKDLCASSGQNLMCYTENNASAFWFMTQSCSAPAVAKYFHTLKQDLDLESYTITVAEMAKAPFDVYIAEQKLGDFVLVPPRSCHQVVNSGGLTIKMSWSRMTIKGAETALYHELPIYRRQVDHVCRVETYRVKSNVHHALLHRVDQLERFLTHPGHSESDGTGPLECPQSVTSSPFVYLRI</sequence>
<dbReference type="GeneID" id="20669700"/>
<gene>
    <name evidence="2" type="ORF">HETIRDRAFT_309670</name>
</gene>
<dbReference type="SMART" id="SM00558">
    <property type="entry name" value="JmjC"/>
    <property type="match status" value="1"/>
</dbReference>
<name>W4KK34_HETIT</name>
<dbReference type="AlphaFoldDB" id="W4KK34"/>
<dbReference type="OrthoDB" id="298344at2759"/>
<dbReference type="KEGG" id="hir:HETIRDRAFT_309670"/>